<keyword evidence="1" id="KW-0472">Membrane</keyword>
<proteinExistence type="predicted"/>
<protein>
    <submittedName>
        <fullName evidence="3">Gliding motility protein GldM</fullName>
    </submittedName>
</protein>
<dbReference type="Proteomes" id="UP000264330">
    <property type="component" value="Unassembled WGS sequence"/>
</dbReference>
<evidence type="ECO:0000259" key="2">
    <source>
        <dbReference type="Pfam" id="PF12081"/>
    </source>
</evidence>
<feature type="domain" description="Gliding motility-associated protein GldM N-terminal" evidence="2">
    <location>
        <begin position="31"/>
        <end position="156"/>
    </location>
</feature>
<organism evidence="3 4">
    <name type="scientific">Zunongwangia profunda</name>
    <dbReference type="NCBI Taxonomy" id="398743"/>
    <lineage>
        <taxon>Bacteria</taxon>
        <taxon>Pseudomonadati</taxon>
        <taxon>Bacteroidota</taxon>
        <taxon>Flavobacteriia</taxon>
        <taxon>Flavobacteriales</taxon>
        <taxon>Flavobacteriaceae</taxon>
        <taxon>Zunongwangia</taxon>
    </lineage>
</organism>
<dbReference type="AlphaFoldDB" id="A0A3D5J020"/>
<name>A0A3D5J020_9FLAO</name>
<accession>A0A3D5J020</accession>
<dbReference type="Pfam" id="PF12081">
    <property type="entry name" value="GldM_1st"/>
    <property type="match status" value="1"/>
</dbReference>
<evidence type="ECO:0000313" key="3">
    <source>
        <dbReference type="EMBL" id="HCV81303.1"/>
    </source>
</evidence>
<reference evidence="3 4" key="1">
    <citation type="journal article" date="2018" name="Nat. Biotechnol.">
        <title>A standardized bacterial taxonomy based on genome phylogeny substantially revises the tree of life.</title>
        <authorList>
            <person name="Parks D.H."/>
            <person name="Chuvochina M."/>
            <person name="Waite D.W."/>
            <person name="Rinke C."/>
            <person name="Skarshewski A."/>
            <person name="Chaumeil P.A."/>
            <person name="Hugenholtz P."/>
        </authorList>
    </citation>
    <scope>NUCLEOTIDE SEQUENCE [LARGE SCALE GENOMIC DNA]</scope>
    <source>
        <strain evidence="3">UBA9359</strain>
    </source>
</reference>
<keyword evidence="1" id="KW-1133">Transmembrane helix</keyword>
<sequence>MASGKQSPRQKMINLMYLVFIAMMALNMSKEVLVAFGSMNEKLEESNATTEQRNVAAMQGLKSKANEQAAKYAELAQKAETINQLSQNLDTYIQGVKNDLTSSLDDPQDYQAMDKTDILDEKFFKGGKISPEGQEFVAKINEYREGVINTLGEGFSTLN</sequence>
<feature type="transmembrane region" description="Helical" evidence="1">
    <location>
        <begin position="12"/>
        <end position="29"/>
    </location>
</feature>
<gene>
    <name evidence="3" type="ORF">DGQ38_09660</name>
</gene>
<evidence type="ECO:0000313" key="4">
    <source>
        <dbReference type="Proteomes" id="UP000264330"/>
    </source>
</evidence>
<comment type="caution">
    <text evidence="3">The sequence shown here is derived from an EMBL/GenBank/DDBJ whole genome shotgun (WGS) entry which is preliminary data.</text>
</comment>
<dbReference type="InterPro" id="IPR022720">
    <property type="entry name" value="Motility-assoc_prot_GldM_N"/>
</dbReference>
<feature type="non-terminal residue" evidence="3">
    <location>
        <position position="159"/>
    </location>
</feature>
<keyword evidence="1" id="KW-0812">Transmembrane</keyword>
<evidence type="ECO:0000256" key="1">
    <source>
        <dbReference type="SAM" id="Phobius"/>
    </source>
</evidence>
<dbReference type="EMBL" id="DPMF01000231">
    <property type="protein sequence ID" value="HCV81303.1"/>
    <property type="molecule type" value="Genomic_DNA"/>
</dbReference>